<accession>A0A8S2YVA4</accession>
<gene>
    <name evidence="2" type="ORF">BYL167_LOCUS39319</name>
</gene>
<feature type="compositionally biased region" description="Basic and acidic residues" evidence="1">
    <location>
        <begin position="1"/>
        <end position="11"/>
    </location>
</feature>
<reference evidence="2" key="1">
    <citation type="submission" date="2021-02" db="EMBL/GenBank/DDBJ databases">
        <authorList>
            <person name="Nowell W R."/>
        </authorList>
    </citation>
    <scope>NUCLEOTIDE SEQUENCE</scope>
</reference>
<comment type="caution">
    <text evidence="2">The sequence shown here is derived from an EMBL/GenBank/DDBJ whole genome shotgun (WGS) entry which is preliminary data.</text>
</comment>
<evidence type="ECO:0000313" key="2">
    <source>
        <dbReference type="EMBL" id="CAF4581396.1"/>
    </source>
</evidence>
<dbReference type="EMBL" id="CAJOBH010094249">
    <property type="protein sequence ID" value="CAF4581396.1"/>
    <property type="molecule type" value="Genomic_DNA"/>
</dbReference>
<name>A0A8S2YVA4_9BILA</name>
<organism evidence="2 3">
    <name type="scientific">Rotaria magnacalcarata</name>
    <dbReference type="NCBI Taxonomy" id="392030"/>
    <lineage>
        <taxon>Eukaryota</taxon>
        <taxon>Metazoa</taxon>
        <taxon>Spiralia</taxon>
        <taxon>Gnathifera</taxon>
        <taxon>Rotifera</taxon>
        <taxon>Eurotatoria</taxon>
        <taxon>Bdelloidea</taxon>
        <taxon>Philodinida</taxon>
        <taxon>Philodinidae</taxon>
        <taxon>Rotaria</taxon>
    </lineage>
</organism>
<sequence>MPSKSSRHERIFSTNGQVLEDRKQNLSGDV</sequence>
<protein>
    <submittedName>
        <fullName evidence="2">Uncharacterized protein</fullName>
    </submittedName>
</protein>
<evidence type="ECO:0000313" key="3">
    <source>
        <dbReference type="Proteomes" id="UP000681967"/>
    </source>
</evidence>
<evidence type="ECO:0000256" key="1">
    <source>
        <dbReference type="SAM" id="MobiDB-lite"/>
    </source>
</evidence>
<feature type="non-terminal residue" evidence="2">
    <location>
        <position position="30"/>
    </location>
</feature>
<proteinExistence type="predicted"/>
<dbReference type="Proteomes" id="UP000681967">
    <property type="component" value="Unassembled WGS sequence"/>
</dbReference>
<dbReference type="AlphaFoldDB" id="A0A8S2YVA4"/>
<feature type="region of interest" description="Disordered" evidence="1">
    <location>
        <begin position="1"/>
        <end position="30"/>
    </location>
</feature>